<evidence type="ECO:0008006" key="3">
    <source>
        <dbReference type="Google" id="ProtNLM"/>
    </source>
</evidence>
<dbReference type="RefSeq" id="WP_159235240.1">
    <property type="nucleotide sequence ID" value="NZ_CACSIP010000067.1"/>
</dbReference>
<reference evidence="1 2" key="1">
    <citation type="submission" date="2019-11" db="EMBL/GenBank/DDBJ databases">
        <authorList>
            <person name="Holert J."/>
        </authorList>
    </citation>
    <scope>NUCLEOTIDE SEQUENCE [LARGE SCALE GENOMIC DNA]</scope>
    <source>
        <strain evidence="1">BC8_1</strain>
    </source>
</reference>
<gene>
    <name evidence="1" type="ORF">AELLOGFF_02169</name>
</gene>
<dbReference type="EMBL" id="CACSIP010000067">
    <property type="protein sequence ID" value="CAA0136808.1"/>
    <property type="molecule type" value="Genomic_DNA"/>
</dbReference>
<evidence type="ECO:0000313" key="1">
    <source>
        <dbReference type="EMBL" id="CAA0136808.1"/>
    </source>
</evidence>
<name>A0A5S9RBH4_MYCVN</name>
<dbReference type="OrthoDB" id="4731851at2"/>
<dbReference type="Proteomes" id="UP000430146">
    <property type="component" value="Unassembled WGS sequence"/>
</dbReference>
<protein>
    <recommendedName>
        <fullName evidence="3">PE domain-containing protein</fullName>
    </recommendedName>
</protein>
<keyword evidence="2" id="KW-1185">Reference proteome</keyword>
<dbReference type="Pfam" id="PF23721">
    <property type="entry name" value="DUF7162"/>
    <property type="match status" value="1"/>
</dbReference>
<dbReference type="AlphaFoldDB" id="A0A5S9RBH4"/>
<sequence>MGETASVDVERLRRLADATSTAAAEIADTRWPELEADALRGSAVSAGVRSGPVADQVREVAARLREWASAARTSAATFERTDAVNGDRFTTG</sequence>
<dbReference type="InterPro" id="IPR055586">
    <property type="entry name" value="DUF7162"/>
</dbReference>
<organism evidence="1 2">
    <name type="scientific">Mycolicibacterium vanbaalenii</name>
    <name type="common">Mycobacterium vanbaalenii</name>
    <dbReference type="NCBI Taxonomy" id="110539"/>
    <lineage>
        <taxon>Bacteria</taxon>
        <taxon>Bacillati</taxon>
        <taxon>Actinomycetota</taxon>
        <taxon>Actinomycetes</taxon>
        <taxon>Mycobacteriales</taxon>
        <taxon>Mycobacteriaceae</taxon>
        <taxon>Mycolicibacterium</taxon>
    </lineage>
</organism>
<accession>A0A5S9RBH4</accession>
<proteinExistence type="predicted"/>
<evidence type="ECO:0000313" key="2">
    <source>
        <dbReference type="Proteomes" id="UP000430146"/>
    </source>
</evidence>